<accession>A0A0G0FLS2</accession>
<feature type="transmembrane region" description="Helical" evidence="6">
    <location>
        <begin position="299"/>
        <end position="318"/>
    </location>
</feature>
<feature type="transmembrane region" description="Helical" evidence="6">
    <location>
        <begin position="21"/>
        <end position="43"/>
    </location>
</feature>
<dbReference type="PANTHER" id="PTHR30250:SF11">
    <property type="entry name" value="O-ANTIGEN TRANSPORTER-RELATED"/>
    <property type="match status" value="1"/>
</dbReference>
<feature type="transmembrane region" description="Helical" evidence="6">
    <location>
        <begin position="391"/>
        <end position="410"/>
    </location>
</feature>
<evidence type="ECO:0000256" key="6">
    <source>
        <dbReference type="SAM" id="Phobius"/>
    </source>
</evidence>
<evidence type="ECO:0000256" key="2">
    <source>
        <dbReference type="ARBA" id="ARBA00022475"/>
    </source>
</evidence>
<evidence type="ECO:0000313" key="7">
    <source>
        <dbReference type="EMBL" id="KKQ18747.1"/>
    </source>
</evidence>
<evidence type="ECO:0000256" key="3">
    <source>
        <dbReference type="ARBA" id="ARBA00022692"/>
    </source>
</evidence>
<protein>
    <submittedName>
        <fullName evidence="7">Polysaccharide biosynthesis protein</fullName>
    </submittedName>
</protein>
<feature type="transmembrane region" description="Helical" evidence="6">
    <location>
        <begin position="189"/>
        <end position="207"/>
    </location>
</feature>
<evidence type="ECO:0000256" key="4">
    <source>
        <dbReference type="ARBA" id="ARBA00022989"/>
    </source>
</evidence>
<dbReference type="AlphaFoldDB" id="A0A0G0FLS2"/>
<feature type="transmembrane region" description="Helical" evidence="6">
    <location>
        <begin position="365"/>
        <end position="385"/>
    </location>
</feature>
<feature type="transmembrane region" description="Helical" evidence="6">
    <location>
        <begin position="121"/>
        <end position="142"/>
    </location>
</feature>
<feature type="transmembrane region" description="Helical" evidence="6">
    <location>
        <begin position="451"/>
        <end position="471"/>
    </location>
</feature>
<dbReference type="EMBL" id="LBSM01000002">
    <property type="protein sequence ID" value="KKQ18747.1"/>
    <property type="molecule type" value="Genomic_DNA"/>
</dbReference>
<feature type="transmembrane region" description="Helical" evidence="6">
    <location>
        <begin position="330"/>
        <end position="353"/>
    </location>
</feature>
<feature type="transmembrane region" description="Helical" evidence="6">
    <location>
        <begin position="154"/>
        <end position="177"/>
    </location>
</feature>
<dbReference type="Proteomes" id="UP000034508">
    <property type="component" value="Unassembled WGS sequence"/>
</dbReference>
<dbReference type="CDD" id="cd13128">
    <property type="entry name" value="MATE_Wzx_like"/>
    <property type="match status" value="1"/>
</dbReference>
<feature type="transmembrane region" description="Helical" evidence="6">
    <location>
        <begin position="425"/>
        <end position="445"/>
    </location>
</feature>
<keyword evidence="4 6" id="KW-1133">Transmembrane helix</keyword>
<keyword evidence="3 6" id="KW-0812">Transmembrane</keyword>
<sequence>MKKISLEKYFVGLSKDSLIYGMGNVVLRVLTIFTAPIFTRIFAPQEYGVISLIASIISFLSLFLIFGMDSAIFISFYEYKKERKLIISSAFWFLFSWGLILMSLVSIWSGSISNLIFKTPVYQPLFLITFSTTYLTLLINLAKIVFRLEFKAKTFAIVTAVNAFVATGLMIFFVAYLKKGLMGYFEGQLIGIFVTMLLALYLIRKNLQFKVNLKRLKEMVLFGAMIVPTSLSFFVFDLSDRFFINHYRNLTELGLYSIGINIASLIVFFSYSLGQAWSPQVLKMYFETKKVFYQFVPRFFVYYLIFFFGLAAIISLFGQEILIVMTTEKFYAASLVIAPLTLAMVFAATNQITSLGINISRHTKYFAFYTGLAALLNIGLNFLLIPKFGMVGAAWSTVISYLFLTIAYFINSQKFIYLKIDWQKIIKLVILSLAVILLGSKLWQFGFWSNLAIKFSELGFLVVMLYLLGVIEKQEIDYLKIILKRFLRRSV</sequence>
<gene>
    <name evidence="7" type="ORF">US31_C0002G0092</name>
</gene>
<proteinExistence type="predicted"/>
<feature type="transmembrane region" description="Helical" evidence="6">
    <location>
        <begin position="49"/>
        <end position="77"/>
    </location>
</feature>
<comment type="subcellular location">
    <subcellularLocation>
        <location evidence="1">Cell membrane</location>
        <topology evidence="1">Multi-pass membrane protein</topology>
    </subcellularLocation>
</comment>
<dbReference type="PANTHER" id="PTHR30250">
    <property type="entry name" value="PST FAMILY PREDICTED COLANIC ACID TRANSPORTER"/>
    <property type="match status" value="1"/>
</dbReference>
<reference evidence="7 8" key="1">
    <citation type="journal article" date="2015" name="Nature">
        <title>rRNA introns, odd ribosomes, and small enigmatic genomes across a large radiation of phyla.</title>
        <authorList>
            <person name="Brown C.T."/>
            <person name="Hug L.A."/>
            <person name="Thomas B.C."/>
            <person name="Sharon I."/>
            <person name="Castelle C.J."/>
            <person name="Singh A."/>
            <person name="Wilkins M.J."/>
            <person name="Williams K.H."/>
            <person name="Banfield J.F."/>
        </authorList>
    </citation>
    <scope>NUCLEOTIDE SEQUENCE [LARGE SCALE GENOMIC DNA]</scope>
</reference>
<dbReference type="PATRIC" id="fig|1618331.3.peg.172"/>
<comment type="caution">
    <text evidence="7">The sequence shown here is derived from an EMBL/GenBank/DDBJ whole genome shotgun (WGS) entry which is preliminary data.</text>
</comment>
<dbReference type="InterPro" id="IPR050833">
    <property type="entry name" value="Poly_Biosynth_Transport"/>
</dbReference>
<organism evidence="7 8">
    <name type="scientific">Berkelbacteria bacterium GW2011_GWA1_36_9</name>
    <dbReference type="NCBI Taxonomy" id="1618331"/>
    <lineage>
        <taxon>Bacteria</taxon>
        <taxon>Candidatus Berkelbacteria</taxon>
    </lineage>
</organism>
<evidence type="ECO:0000313" key="8">
    <source>
        <dbReference type="Proteomes" id="UP000034508"/>
    </source>
</evidence>
<dbReference type="GO" id="GO:0005886">
    <property type="term" value="C:plasma membrane"/>
    <property type="evidence" value="ECO:0007669"/>
    <property type="project" value="UniProtKB-SubCell"/>
</dbReference>
<evidence type="ECO:0000256" key="1">
    <source>
        <dbReference type="ARBA" id="ARBA00004651"/>
    </source>
</evidence>
<keyword evidence="5 6" id="KW-0472">Membrane</keyword>
<feature type="transmembrane region" description="Helical" evidence="6">
    <location>
        <begin position="219"/>
        <end position="236"/>
    </location>
</feature>
<evidence type="ECO:0000256" key="5">
    <source>
        <dbReference type="ARBA" id="ARBA00023136"/>
    </source>
</evidence>
<name>A0A0G0FLS2_9BACT</name>
<dbReference type="Pfam" id="PF13440">
    <property type="entry name" value="Polysacc_synt_3"/>
    <property type="match status" value="1"/>
</dbReference>
<feature type="transmembrane region" description="Helical" evidence="6">
    <location>
        <begin position="256"/>
        <end position="278"/>
    </location>
</feature>
<feature type="transmembrane region" description="Helical" evidence="6">
    <location>
        <begin position="89"/>
        <end position="109"/>
    </location>
</feature>
<keyword evidence="2" id="KW-1003">Cell membrane</keyword>